<dbReference type="Proteomes" id="UP000827872">
    <property type="component" value="Linkage Group LG01"/>
</dbReference>
<reference evidence="1" key="1">
    <citation type="submission" date="2021-08" db="EMBL/GenBank/DDBJ databases">
        <title>The first chromosome-level gecko genome reveals the dynamic sex chromosomes of Neotropical dwarf geckos (Sphaerodactylidae: Sphaerodactylus).</title>
        <authorList>
            <person name="Pinto B.J."/>
            <person name="Keating S.E."/>
            <person name="Gamble T."/>
        </authorList>
    </citation>
    <scope>NUCLEOTIDE SEQUENCE</scope>
    <source>
        <strain evidence="1">TG3544</strain>
    </source>
</reference>
<evidence type="ECO:0000313" key="1">
    <source>
        <dbReference type="EMBL" id="KAH8015917.1"/>
    </source>
</evidence>
<organism evidence="1 2">
    <name type="scientific">Sphaerodactylus townsendi</name>
    <dbReference type="NCBI Taxonomy" id="933632"/>
    <lineage>
        <taxon>Eukaryota</taxon>
        <taxon>Metazoa</taxon>
        <taxon>Chordata</taxon>
        <taxon>Craniata</taxon>
        <taxon>Vertebrata</taxon>
        <taxon>Euteleostomi</taxon>
        <taxon>Lepidosauria</taxon>
        <taxon>Squamata</taxon>
        <taxon>Bifurcata</taxon>
        <taxon>Gekkota</taxon>
        <taxon>Sphaerodactylidae</taxon>
        <taxon>Sphaerodactylus</taxon>
    </lineage>
</organism>
<comment type="caution">
    <text evidence="1">The sequence shown here is derived from an EMBL/GenBank/DDBJ whole genome shotgun (WGS) entry which is preliminary data.</text>
</comment>
<accession>A0ACB8G8T6</accession>
<dbReference type="EMBL" id="CM037614">
    <property type="protein sequence ID" value="KAH8015917.1"/>
    <property type="molecule type" value="Genomic_DNA"/>
</dbReference>
<keyword evidence="2" id="KW-1185">Reference proteome</keyword>
<sequence>MQEPAPPAEPRGCSVPRAPLTPWHCFWPLLRTRHLPHDRSRGSGSPALRYSLCSASQNPPPMLLRPGGTRITSSPVLGLLGPPCRLLLAYGAGSRQQCLLQGSPRGGDGHEGQGCQKRVPSSPACPSQRSPAGWGQPVTGEGTGCSSGLSPRPLPSRVLPAPAAARRVALPPSASKTGDPQLRSRAGKQQRAPLLAKSAKGWGRPTRSPAFRVLRVVQSLAAASPAARLGKPRGSSDGSRSAAGAGGWLSRSHARGERAARAWQLRHRARRATPRGAVSLAPSRPIQGAAAAAGASRCIARSKQRREQSPSFGSAPLFLLLAAAAAAAAAAARAPQRIQGKAPVQPRPPRGACTDRRARAPGRTRPNPGSARLPLIRLS</sequence>
<evidence type="ECO:0000313" key="2">
    <source>
        <dbReference type="Proteomes" id="UP000827872"/>
    </source>
</evidence>
<gene>
    <name evidence="1" type="ORF">K3G42_010093</name>
</gene>
<protein>
    <submittedName>
        <fullName evidence="1">Uncharacterized protein</fullName>
    </submittedName>
</protein>
<name>A0ACB8G8T6_9SAUR</name>
<proteinExistence type="predicted"/>